<evidence type="ECO:0000259" key="4">
    <source>
        <dbReference type="Pfam" id="PF13458"/>
    </source>
</evidence>
<dbReference type="Pfam" id="PF13458">
    <property type="entry name" value="Peripla_BP_6"/>
    <property type="match status" value="1"/>
</dbReference>
<comment type="caution">
    <text evidence="5">The sequence shown here is derived from an EMBL/GenBank/DDBJ whole genome shotgun (WGS) entry which is preliminary data.</text>
</comment>
<comment type="similarity">
    <text evidence="1">Belongs to the leucine-binding protein family.</text>
</comment>
<feature type="region of interest" description="Disordered" evidence="3">
    <location>
        <begin position="1"/>
        <end position="32"/>
    </location>
</feature>
<dbReference type="PANTHER" id="PTHR47628">
    <property type="match status" value="1"/>
</dbReference>
<feature type="compositionally biased region" description="Pro residues" evidence="3">
    <location>
        <begin position="1"/>
        <end position="10"/>
    </location>
</feature>
<organism evidence="5 6">
    <name type="scientific">Variovorax ginsengisoli</name>
    <dbReference type="NCBI Taxonomy" id="363844"/>
    <lineage>
        <taxon>Bacteria</taxon>
        <taxon>Pseudomonadati</taxon>
        <taxon>Pseudomonadota</taxon>
        <taxon>Betaproteobacteria</taxon>
        <taxon>Burkholderiales</taxon>
        <taxon>Comamonadaceae</taxon>
        <taxon>Variovorax</taxon>
    </lineage>
</organism>
<accession>A0ABT8RZL9</accession>
<dbReference type="Proteomes" id="UP001169027">
    <property type="component" value="Unassembled WGS sequence"/>
</dbReference>
<evidence type="ECO:0000256" key="2">
    <source>
        <dbReference type="ARBA" id="ARBA00022729"/>
    </source>
</evidence>
<evidence type="ECO:0000313" key="5">
    <source>
        <dbReference type="EMBL" id="MDO1532121.1"/>
    </source>
</evidence>
<name>A0ABT8RZL9_9BURK</name>
<sequence length="388" mass="41431">MFSSPGPVPPHSGASLAGAAARRPQRPRAPAGSVQASLLGRQELNIALCVPLGGSAGLWGPSALASAKLAVVELNREAGVGGRACRLLTVNAADDAPDIEATLIELVQAGDIDAIIGMHTSAVRQRILRAVGGEIPFVYTPLYEGGESTPGVFAIGETTARQLQPAIRWLGQRKRPRRWFAIGNDYVWPHVSHRMARGYIAEAGGELVGEMYVPFGTTDFAEALDALRLKRADAVLLSLVGQDAIEFNRAFGRAGLSRAMLRLSSAIGENELLGIGADNAEDLFMTCGYFASLDTEANIAFKERYRAHFGERAPTLNTFGQSTYEGLHFLAALLDRGLDADGAPRRLGEAPMAYRSARNAAYEGGGVIRTPIYLARAEGNAYRVITQL</sequence>
<feature type="compositionally biased region" description="Low complexity" evidence="3">
    <location>
        <begin position="12"/>
        <end position="32"/>
    </location>
</feature>
<dbReference type="SUPFAM" id="SSF53822">
    <property type="entry name" value="Periplasmic binding protein-like I"/>
    <property type="match status" value="1"/>
</dbReference>
<protein>
    <submittedName>
        <fullName evidence="5">Substrate-binding domain-containing protein</fullName>
    </submittedName>
</protein>
<evidence type="ECO:0000256" key="1">
    <source>
        <dbReference type="ARBA" id="ARBA00010062"/>
    </source>
</evidence>
<dbReference type="InterPro" id="IPR028081">
    <property type="entry name" value="Leu-bd"/>
</dbReference>
<keyword evidence="6" id="KW-1185">Reference proteome</keyword>
<dbReference type="PANTHER" id="PTHR47628:SF1">
    <property type="entry name" value="ALIPHATIC AMIDASE EXPRESSION-REGULATING PROTEIN"/>
    <property type="match status" value="1"/>
</dbReference>
<dbReference type="CDD" id="cd06358">
    <property type="entry name" value="PBP1_NHase"/>
    <property type="match status" value="1"/>
</dbReference>
<evidence type="ECO:0000313" key="6">
    <source>
        <dbReference type="Proteomes" id="UP001169027"/>
    </source>
</evidence>
<dbReference type="Gene3D" id="3.40.50.2300">
    <property type="match status" value="2"/>
</dbReference>
<gene>
    <name evidence="5" type="ORF">Q2T77_07460</name>
</gene>
<keyword evidence="2" id="KW-0732">Signal</keyword>
<dbReference type="EMBL" id="JAUKVY010000004">
    <property type="protein sequence ID" value="MDO1532121.1"/>
    <property type="molecule type" value="Genomic_DNA"/>
</dbReference>
<feature type="domain" description="Leucine-binding protein" evidence="4">
    <location>
        <begin position="44"/>
        <end position="346"/>
    </location>
</feature>
<proteinExistence type="inferred from homology"/>
<reference evidence="5" key="1">
    <citation type="submission" date="2023-06" db="EMBL/GenBank/DDBJ databases">
        <authorList>
            <person name="Jiang Y."/>
            <person name="Liu Q."/>
        </authorList>
    </citation>
    <scope>NUCLEOTIDE SEQUENCE</scope>
    <source>
        <strain evidence="5">CGMCC 1.12090</strain>
    </source>
</reference>
<evidence type="ECO:0000256" key="3">
    <source>
        <dbReference type="SAM" id="MobiDB-lite"/>
    </source>
</evidence>
<dbReference type="InterPro" id="IPR028082">
    <property type="entry name" value="Peripla_BP_I"/>
</dbReference>